<proteinExistence type="predicted"/>
<dbReference type="Proteomes" id="UP000076532">
    <property type="component" value="Unassembled WGS sequence"/>
</dbReference>
<sequence>MASRITICRDLCLSHFPPHPPPPRAIPVPAGGSRSLSRSRSPPTFPAMFSRTLRRCTCTTLFGVAAPLPLPTAPLPFPFPFPLFPFPLILRLSSRATPSRSSRFRNSCLRTLIARPHCISSFVSTFSTTQGLSLCRHGTRPGCFRDQSSANGFSQGADGAPSGAGTSAGPSR</sequence>
<feature type="region of interest" description="Disordered" evidence="1">
    <location>
        <begin position="23"/>
        <end position="43"/>
    </location>
</feature>
<keyword evidence="3" id="KW-1185">Reference proteome</keyword>
<evidence type="ECO:0000256" key="1">
    <source>
        <dbReference type="SAM" id="MobiDB-lite"/>
    </source>
</evidence>
<organism evidence="2 3">
    <name type="scientific">Athelia psychrophila</name>
    <dbReference type="NCBI Taxonomy" id="1759441"/>
    <lineage>
        <taxon>Eukaryota</taxon>
        <taxon>Fungi</taxon>
        <taxon>Dikarya</taxon>
        <taxon>Basidiomycota</taxon>
        <taxon>Agaricomycotina</taxon>
        <taxon>Agaricomycetes</taxon>
        <taxon>Agaricomycetidae</taxon>
        <taxon>Atheliales</taxon>
        <taxon>Atheliaceae</taxon>
        <taxon>Athelia</taxon>
    </lineage>
</organism>
<protein>
    <submittedName>
        <fullName evidence="2">Uncharacterized protein</fullName>
    </submittedName>
</protein>
<dbReference type="AlphaFoldDB" id="A0A167T7N0"/>
<evidence type="ECO:0000313" key="3">
    <source>
        <dbReference type="Proteomes" id="UP000076532"/>
    </source>
</evidence>
<reference evidence="2 3" key="1">
    <citation type="journal article" date="2016" name="Mol. Biol. Evol.">
        <title>Comparative Genomics of Early-Diverging Mushroom-Forming Fungi Provides Insights into the Origins of Lignocellulose Decay Capabilities.</title>
        <authorList>
            <person name="Nagy L.G."/>
            <person name="Riley R."/>
            <person name="Tritt A."/>
            <person name="Adam C."/>
            <person name="Daum C."/>
            <person name="Floudas D."/>
            <person name="Sun H."/>
            <person name="Yadav J.S."/>
            <person name="Pangilinan J."/>
            <person name="Larsson K.H."/>
            <person name="Matsuura K."/>
            <person name="Barry K."/>
            <person name="Labutti K."/>
            <person name="Kuo R."/>
            <person name="Ohm R.A."/>
            <person name="Bhattacharya S.S."/>
            <person name="Shirouzu T."/>
            <person name="Yoshinaga Y."/>
            <person name="Martin F.M."/>
            <person name="Grigoriev I.V."/>
            <person name="Hibbett D.S."/>
        </authorList>
    </citation>
    <scope>NUCLEOTIDE SEQUENCE [LARGE SCALE GENOMIC DNA]</scope>
    <source>
        <strain evidence="2 3">CBS 109695</strain>
    </source>
</reference>
<gene>
    <name evidence="2" type="ORF">FIBSPDRAFT_880144</name>
</gene>
<evidence type="ECO:0000313" key="2">
    <source>
        <dbReference type="EMBL" id="KZP02647.1"/>
    </source>
</evidence>
<feature type="region of interest" description="Disordered" evidence="1">
    <location>
        <begin position="147"/>
        <end position="172"/>
    </location>
</feature>
<feature type="compositionally biased region" description="Low complexity" evidence="1">
    <location>
        <begin position="156"/>
        <end position="172"/>
    </location>
</feature>
<dbReference type="EMBL" id="KV418395">
    <property type="protein sequence ID" value="KZP02647.1"/>
    <property type="molecule type" value="Genomic_DNA"/>
</dbReference>
<accession>A0A167T7N0</accession>
<feature type="compositionally biased region" description="Low complexity" evidence="1">
    <location>
        <begin position="27"/>
        <end position="41"/>
    </location>
</feature>
<name>A0A167T7N0_9AGAM</name>